<keyword evidence="2" id="KW-1185">Reference proteome</keyword>
<name>A0A9X2SK05_9PSEU</name>
<accession>A0A9X2SK05</accession>
<dbReference type="RefSeq" id="WP_257919993.1">
    <property type="nucleotide sequence ID" value="NZ_JAMXQV010000004.1"/>
</dbReference>
<gene>
    <name evidence="1" type="ORF">M8542_11130</name>
</gene>
<dbReference type="Proteomes" id="UP001144096">
    <property type="component" value="Unassembled WGS sequence"/>
</dbReference>
<protein>
    <submittedName>
        <fullName evidence="1">Uncharacterized protein</fullName>
    </submittedName>
</protein>
<evidence type="ECO:0000313" key="2">
    <source>
        <dbReference type="Proteomes" id="UP001144096"/>
    </source>
</evidence>
<sequence length="210" mass="22095">MMVVELTGPLDVDALVRALAELGAATALTLGGEGVARGEPTLVRLGPDRHTLTLPVLDERSKALLLNALRTVYADFAEGLPSSLPRRPSFGAGSPRPATVTRHRIPAEVLAGLRTLAEHRGCTSVELLRSLFEEVAGDDCAFDHDAGPEPAAVGFVLAPSSEYFTRYRHHLTADASGGLVLVSAADADELLPEFEGVLADAAGLCVEESF</sequence>
<dbReference type="EMBL" id="JAMXQV010000004">
    <property type="protein sequence ID" value="MCR6483371.1"/>
    <property type="molecule type" value="Genomic_DNA"/>
</dbReference>
<dbReference type="AlphaFoldDB" id="A0A9X2SK05"/>
<reference evidence="1" key="1">
    <citation type="submission" date="2022-06" db="EMBL/GenBank/DDBJ databases">
        <title>Amycolatopsis iheyaensis sp. nov., a new species of the genus Amycolatopsis isolated from soil in Iheya island, Japan.</title>
        <authorList>
            <person name="Ngamcharungchit C."/>
            <person name="Kanto H."/>
            <person name="Take A."/>
            <person name="Intra B."/>
            <person name="Matsumoto A."/>
            <person name="Panbangred W."/>
            <person name="Inahashi Y."/>
        </authorList>
    </citation>
    <scope>NUCLEOTIDE SEQUENCE</scope>
    <source>
        <strain evidence="1">OK19-0408</strain>
    </source>
</reference>
<evidence type="ECO:0000313" key="1">
    <source>
        <dbReference type="EMBL" id="MCR6483371.1"/>
    </source>
</evidence>
<proteinExistence type="predicted"/>
<organism evidence="1 2">
    <name type="scientific">Amycolatopsis iheyensis</name>
    <dbReference type="NCBI Taxonomy" id="2945988"/>
    <lineage>
        <taxon>Bacteria</taxon>
        <taxon>Bacillati</taxon>
        <taxon>Actinomycetota</taxon>
        <taxon>Actinomycetes</taxon>
        <taxon>Pseudonocardiales</taxon>
        <taxon>Pseudonocardiaceae</taxon>
        <taxon>Amycolatopsis</taxon>
    </lineage>
</organism>
<comment type="caution">
    <text evidence="1">The sequence shown here is derived from an EMBL/GenBank/DDBJ whole genome shotgun (WGS) entry which is preliminary data.</text>
</comment>